<evidence type="ECO:0000256" key="2">
    <source>
        <dbReference type="SAM" id="SignalP"/>
    </source>
</evidence>
<feature type="chain" id="PRO_5018191413" evidence="2">
    <location>
        <begin position="25"/>
        <end position="164"/>
    </location>
</feature>
<evidence type="ECO:0000256" key="1">
    <source>
        <dbReference type="SAM" id="Phobius"/>
    </source>
</evidence>
<keyword evidence="1" id="KW-0812">Transmembrane</keyword>
<feature type="non-terminal residue" evidence="3">
    <location>
        <position position="164"/>
    </location>
</feature>
<evidence type="ECO:0000313" key="4">
    <source>
        <dbReference type="Proteomes" id="UP000276133"/>
    </source>
</evidence>
<keyword evidence="1" id="KW-0472">Membrane</keyword>
<dbReference type="EMBL" id="REGN01013024">
    <property type="protein sequence ID" value="RMZ94471.1"/>
    <property type="molecule type" value="Genomic_DNA"/>
</dbReference>
<dbReference type="AlphaFoldDB" id="A0A3M7P5R5"/>
<name>A0A3M7P5R5_BRAPC</name>
<keyword evidence="4" id="KW-1185">Reference proteome</keyword>
<gene>
    <name evidence="3" type="ORF">BpHYR1_032397</name>
</gene>
<accession>A0A3M7P5R5</accession>
<organism evidence="3 4">
    <name type="scientific">Brachionus plicatilis</name>
    <name type="common">Marine rotifer</name>
    <name type="synonym">Brachionus muelleri</name>
    <dbReference type="NCBI Taxonomy" id="10195"/>
    <lineage>
        <taxon>Eukaryota</taxon>
        <taxon>Metazoa</taxon>
        <taxon>Spiralia</taxon>
        <taxon>Gnathifera</taxon>
        <taxon>Rotifera</taxon>
        <taxon>Eurotatoria</taxon>
        <taxon>Monogononta</taxon>
        <taxon>Pseudotrocha</taxon>
        <taxon>Ploima</taxon>
        <taxon>Brachionidae</taxon>
        <taxon>Brachionus</taxon>
    </lineage>
</organism>
<evidence type="ECO:0000313" key="3">
    <source>
        <dbReference type="EMBL" id="RMZ94471.1"/>
    </source>
</evidence>
<feature type="signal peptide" evidence="2">
    <location>
        <begin position="1"/>
        <end position="24"/>
    </location>
</feature>
<feature type="transmembrane region" description="Helical" evidence="1">
    <location>
        <begin position="68"/>
        <end position="85"/>
    </location>
</feature>
<keyword evidence="1" id="KW-1133">Transmembrane helix</keyword>
<dbReference type="Proteomes" id="UP000276133">
    <property type="component" value="Unassembled WGS sequence"/>
</dbReference>
<reference evidence="3 4" key="1">
    <citation type="journal article" date="2018" name="Sci. Rep.">
        <title>Genomic signatures of local adaptation to the degree of environmental predictability in rotifers.</title>
        <authorList>
            <person name="Franch-Gras L."/>
            <person name="Hahn C."/>
            <person name="Garcia-Roger E.M."/>
            <person name="Carmona M.J."/>
            <person name="Serra M."/>
            <person name="Gomez A."/>
        </authorList>
    </citation>
    <scope>NUCLEOTIDE SEQUENCE [LARGE SCALE GENOMIC DNA]</scope>
    <source>
        <strain evidence="3">HYR1</strain>
    </source>
</reference>
<sequence length="164" mass="18934">MLLCTNKLLQILVTISVMSPNVNAHIFGFEEPSNWEIISKLIMEGALFVRDISFQFVKWMIYKRTMETLVTTLLIVIVILIRYQLKAGRHSTQKSSSASTTNVNLYNTLQLDAQDHLQPDNGGIIYPNLVQINKIHVLNETMNLSNWIAMLEFCLKDRHKKDWV</sequence>
<protein>
    <submittedName>
        <fullName evidence="3">Uncharacterized protein</fullName>
    </submittedName>
</protein>
<comment type="caution">
    <text evidence="3">The sequence shown here is derived from an EMBL/GenBank/DDBJ whole genome shotgun (WGS) entry which is preliminary data.</text>
</comment>
<proteinExistence type="predicted"/>
<keyword evidence="2" id="KW-0732">Signal</keyword>